<dbReference type="AlphaFoldDB" id="A0A7S2LIH4"/>
<dbReference type="EMBL" id="HBGZ01017533">
    <property type="protein sequence ID" value="CAD9607526.1"/>
    <property type="molecule type" value="Transcribed_RNA"/>
</dbReference>
<protein>
    <submittedName>
        <fullName evidence="1">Uncharacterized protein</fullName>
    </submittedName>
</protein>
<reference evidence="1" key="1">
    <citation type="submission" date="2021-01" db="EMBL/GenBank/DDBJ databases">
        <authorList>
            <person name="Corre E."/>
            <person name="Pelletier E."/>
            <person name="Niang G."/>
            <person name="Scheremetjew M."/>
            <person name="Finn R."/>
            <person name="Kale V."/>
            <person name="Holt S."/>
            <person name="Cochrane G."/>
            <person name="Meng A."/>
            <person name="Brown T."/>
            <person name="Cohen L."/>
        </authorList>
    </citation>
    <scope>NUCLEOTIDE SEQUENCE</scope>
    <source>
        <strain evidence="1">SM1012Den-03</strain>
    </source>
</reference>
<organism evidence="1">
    <name type="scientific">Skeletonema marinoi</name>
    <dbReference type="NCBI Taxonomy" id="267567"/>
    <lineage>
        <taxon>Eukaryota</taxon>
        <taxon>Sar</taxon>
        <taxon>Stramenopiles</taxon>
        <taxon>Ochrophyta</taxon>
        <taxon>Bacillariophyta</taxon>
        <taxon>Coscinodiscophyceae</taxon>
        <taxon>Thalassiosirophycidae</taxon>
        <taxon>Thalassiosirales</taxon>
        <taxon>Skeletonemataceae</taxon>
        <taxon>Skeletonema</taxon>
        <taxon>Skeletonema marinoi-dohrnii complex</taxon>
    </lineage>
</organism>
<accession>A0A7S2LIH4</accession>
<name>A0A7S2LIH4_9STRA</name>
<gene>
    <name evidence="1" type="ORF">SMAR0320_LOCUS12579</name>
</gene>
<proteinExistence type="predicted"/>
<evidence type="ECO:0000313" key="1">
    <source>
        <dbReference type="EMBL" id="CAD9607526.1"/>
    </source>
</evidence>
<sequence>MLVLSWQCTQLYYSKTTIRKTSFTMTRRGVQFSVSQTRITTYDNEIDRRNLIWYKPEDLQQFKEDRITDAIKITNDEYSGNDEEICWWGLERLIVPSVRSKTKLAREQVKQVVLRKQDHACSDRQLMKASQWAATTAQKKATYYSSHL</sequence>